<sequence length="238" mass="23574">MRIARQISSLAVTACLTFASAPALADAITLGAGDVGSSYDFAFDGYSGGTTVTGLTSTAKLTLTGVTSNSYTFSYSLTNTTSDPVNSRLSGFAFNTDPNISSASSTGAFSYTTVGGSYPNGIGSVDVCFKAASTGACAGGGSGGLLDGQNGTGSFTLNFAQPLTSLTLSDFFVRYQSITGAGNITSGSGTGTLTTSGGSTSTGGTPVPEPGMVGLLGAALAGVAFARRRRCQQQLALA</sequence>
<dbReference type="NCBIfam" id="NF033947">
    <property type="entry name" value="PEP-cistern"/>
    <property type="match status" value="1"/>
</dbReference>
<evidence type="ECO:0000259" key="3">
    <source>
        <dbReference type="Pfam" id="PF07589"/>
    </source>
</evidence>
<accession>A0A5B8S9B4</accession>
<proteinExistence type="predicted"/>
<evidence type="ECO:0000313" key="5">
    <source>
        <dbReference type="Proteomes" id="UP000321172"/>
    </source>
</evidence>
<dbReference type="KEGG" id="ngf:FRF71_13895"/>
<keyword evidence="2" id="KW-0732">Signal</keyword>
<dbReference type="EMBL" id="CP042345">
    <property type="protein sequence ID" value="QEA17137.1"/>
    <property type="molecule type" value="Genomic_DNA"/>
</dbReference>
<dbReference type="RefSeq" id="WP_147091216.1">
    <property type="nucleotide sequence ID" value="NZ_BAABJD010000002.1"/>
</dbReference>
<dbReference type="OrthoDB" id="7504626at2"/>
<name>A0A5B8S9B4_9SPHN</name>
<evidence type="ECO:0000256" key="1">
    <source>
        <dbReference type="SAM" id="MobiDB-lite"/>
    </source>
</evidence>
<dbReference type="AlphaFoldDB" id="A0A5B8S9B4"/>
<dbReference type="Proteomes" id="UP000321172">
    <property type="component" value="Chromosome"/>
</dbReference>
<dbReference type="NCBIfam" id="TIGR02595">
    <property type="entry name" value="PEP_CTERM"/>
    <property type="match status" value="1"/>
</dbReference>
<feature type="chain" id="PRO_5023011740" evidence="2">
    <location>
        <begin position="26"/>
        <end position="238"/>
    </location>
</feature>
<dbReference type="InterPro" id="IPR013424">
    <property type="entry name" value="Ice-binding_C"/>
</dbReference>
<reference evidence="4 5" key="1">
    <citation type="journal article" date="2013" name="J. Microbiol. Biotechnol.">
        <title>Novosphingobium ginsenosidimutans sp. nov., with the ability to convert ginsenoside.</title>
        <authorList>
            <person name="Kim J.K."/>
            <person name="He D."/>
            <person name="Liu Q.M."/>
            <person name="Park H.Y."/>
            <person name="Jung M.S."/>
            <person name="Yoon M.H."/>
            <person name="Kim S.C."/>
            <person name="Im W.T."/>
        </authorList>
    </citation>
    <scope>NUCLEOTIDE SEQUENCE [LARGE SCALE GENOMIC DNA]</scope>
    <source>
        <strain evidence="4 5">FW-6</strain>
    </source>
</reference>
<feature type="signal peptide" evidence="2">
    <location>
        <begin position="1"/>
        <end position="25"/>
    </location>
</feature>
<keyword evidence="5" id="KW-1185">Reference proteome</keyword>
<organism evidence="4 5">
    <name type="scientific">Novosphingobium ginsenosidimutans</name>
    <dbReference type="NCBI Taxonomy" id="1176536"/>
    <lineage>
        <taxon>Bacteria</taxon>
        <taxon>Pseudomonadati</taxon>
        <taxon>Pseudomonadota</taxon>
        <taxon>Alphaproteobacteria</taxon>
        <taxon>Sphingomonadales</taxon>
        <taxon>Sphingomonadaceae</taxon>
        <taxon>Novosphingobium</taxon>
    </lineage>
</organism>
<evidence type="ECO:0000256" key="2">
    <source>
        <dbReference type="SAM" id="SignalP"/>
    </source>
</evidence>
<feature type="domain" description="Ice-binding protein C-terminal" evidence="3">
    <location>
        <begin position="206"/>
        <end position="229"/>
    </location>
</feature>
<gene>
    <name evidence="4" type="ORF">FRF71_13895</name>
</gene>
<evidence type="ECO:0000313" key="4">
    <source>
        <dbReference type="EMBL" id="QEA17137.1"/>
    </source>
</evidence>
<feature type="region of interest" description="Disordered" evidence="1">
    <location>
        <begin position="186"/>
        <end position="205"/>
    </location>
</feature>
<dbReference type="Pfam" id="PF07589">
    <property type="entry name" value="PEP-CTERM"/>
    <property type="match status" value="1"/>
</dbReference>
<protein>
    <submittedName>
        <fullName evidence="4">PEP-CTERM sorting domain-containing protein</fullName>
    </submittedName>
</protein>